<keyword evidence="2" id="KW-0175">Coiled coil</keyword>
<evidence type="ECO:0000313" key="4">
    <source>
        <dbReference type="Proteomes" id="UP000194236"/>
    </source>
</evidence>
<protein>
    <submittedName>
        <fullName evidence="3">CDK5 regulatory subunit-associated protein 3-like protein</fullName>
    </submittedName>
</protein>
<dbReference type="AlphaFoldDB" id="A0A1Y3ARW8"/>
<sequence length="199" mass="23978">MIDWLISRRHCKKDYQKSIDMIRNKIRLAIQDMPQIDEVHELLQRNVFDYYVCKRIIEILKNTDKNSKNIFGQYTSKRFQDWQEICKYYEKDNVYLAEDAQTLIRNVNYEIPSLKKCQSKYEQQISDLERSIENSRKQSKNFLNEYYANCKKLAINGNDIREELYSQLEILPEKMSILADQIPSLISVCNYYKSFIHFV</sequence>
<comment type="caution">
    <text evidence="3">The sequence shown here is derived from an EMBL/GenBank/DDBJ whole genome shotgun (WGS) entry which is preliminary data.</text>
</comment>
<dbReference type="GO" id="GO:0007346">
    <property type="term" value="P:regulation of mitotic cell cycle"/>
    <property type="evidence" value="ECO:0007669"/>
    <property type="project" value="TreeGrafter"/>
</dbReference>
<dbReference type="EMBL" id="MUJZ01064128">
    <property type="protein sequence ID" value="OTF70757.1"/>
    <property type="molecule type" value="Genomic_DNA"/>
</dbReference>
<dbReference type="GO" id="GO:0012505">
    <property type="term" value="C:endomembrane system"/>
    <property type="evidence" value="ECO:0007669"/>
    <property type="project" value="TreeGrafter"/>
</dbReference>
<feature type="non-terminal residue" evidence="3">
    <location>
        <position position="199"/>
    </location>
</feature>
<dbReference type="Proteomes" id="UP000194236">
    <property type="component" value="Unassembled WGS sequence"/>
</dbReference>
<evidence type="ECO:0000256" key="2">
    <source>
        <dbReference type="SAM" id="Coils"/>
    </source>
</evidence>
<accession>A0A1Y3ARW8</accession>
<organism evidence="3 4">
    <name type="scientific">Euroglyphus maynei</name>
    <name type="common">Mayne's house dust mite</name>
    <dbReference type="NCBI Taxonomy" id="6958"/>
    <lineage>
        <taxon>Eukaryota</taxon>
        <taxon>Metazoa</taxon>
        <taxon>Ecdysozoa</taxon>
        <taxon>Arthropoda</taxon>
        <taxon>Chelicerata</taxon>
        <taxon>Arachnida</taxon>
        <taxon>Acari</taxon>
        <taxon>Acariformes</taxon>
        <taxon>Sarcoptiformes</taxon>
        <taxon>Astigmata</taxon>
        <taxon>Psoroptidia</taxon>
        <taxon>Analgoidea</taxon>
        <taxon>Pyroglyphidae</taxon>
        <taxon>Pyroglyphinae</taxon>
        <taxon>Euroglyphus</taxon>
    </lineage>
</organism>
<name>A0A1Y3ARW8_EURMA</name>
<dbReference type="PANTHER" id="PTHR14894">
    <property type="entry name" value="CDK5 REGULATORY SUBUNIT-ASSOCIATED PROTEIN 3"/>
    <property type="match status" value="1"/>
</dbReference>
<evidence type="ECO:0000256" key="1">
    <source>
        <dbReference type="ARBA" id="ARBA00007478"/>
    </source>
</evidence>
<keyword evidence="4" id="KW-1185">Reference proteome</keyword>
<feature type="coiled-coil region" evidence="2">
    <location>
        <begin position="118"/>
        <end position="145"/>
    </location>
</feature>
<dbReference type="InterPro" id="IPR008491">
    <property type="entry name" value="CDK5RAP3"/>
</dbReference>
<evidence type="ECO:0000313" key="3">
    <source>
        <dbReference type="EMBL" id="OTF70757.1"/>
    </source>
</evidence>
<proteinExistence type="inferred from homology"/>
<dbReference type="Pfam" id="PF05600">
    <property type="entry name" value="CDK5RAP3"/>
    <property type="match status" value="1"/>
</dbReference>
<comment type="similarity">
    <text evidence="1">Belongs to the CDK5RAP3 family.</text>
</comment>
<dbReference type="OrthoDB" id="340432at2759"/>
<dbReference type="PANTHER" id="PTHR14894:SF0">
    <property type="entry name" value="CDK5 REGULATORY SUBUNIT-ASSOCIATED PROTEIN 3"/>
    <property type="match status" value="1"/>
</dbReference>
<gene>
    <name evidence="3" type="ORF">BLA29_003323</name>
</gene>
<reference evidence="3 4" key="1">
    <citation type="submission" date="2017-03" db="EMBL/GenBank/DDBJ databases">
        <title>Genome Survey of Euroglyphus maynei.</title>
        <authorList>
            <person name="Arlian L.G."/>
            <person name="Morgan M.S."/>
            <person name="Rider S.D."/>
        </authorList>
    </citation>
    <scope>NUCLEOTIDE SEQUENCE [LARGE SCALE GENOMIC DNA]</scope>
    <source>
        <strain evidence="3">Arlian Lab</strain>
        <tissue evidence="3">Whole body</tissue>
    </source>
</reference>